<dbReference type="Gene3D" id="1.25.40.10">
    <property type="entry name" value="Tetratricopeptide repeat domain"/>
    <property type="match status" value="2"/>
</dbReference>
<gene>
    <name evidence="3" type="ORF">DRF62_16450</name>
</gene>
<dbReference type="InterPro" id="IPR011990">
    <property type="entry name" value="TPR-like_helical_dom_sf"/>
</dbReference>
<keyword evidence="1" id="KW-0812">Transmembrane</keyword>
<reference evidence="3 4" key="1">
    <citation type="journal article" date="2006" name="Int. J. Syst. Evol. Microbiol.">
        <title>Chryseobacterium piscium sp. nov., isolated from fish of the South Atlantic Ocean off South Africa.</title>
        <authorList>
            <person name="de Beer H."/>
            <person name="Hugo C.J."/>
            <person name="Jooste P.J."/>
            <person name="Vancanneyt M."/>
            <person name="Coenye T."/>
            <person name="Vandamme P."/>
        </authorList>
    </citation>
    <scope>NUCLEOTIDE SEQUENCE [LARGE SCALE GENOMIC DNA]</scope>
    <source>
        <strain evidence="3 4">CCUG 51923</strain>
    </source>
</reference>
<keyword evidence="1" id="KW-1133">Transmembrane helix</keyword>
<keyword evidence="2" id="KW-0732">Signal</keyword>
<protein>
    <recommendedName>
        <fullName evidence="5">Tetratricopeptide repeat protein</fullName>
    </recommendedName>
</protein>
<evidence type="ECO:0000313" key="4">
    <source>
        <dbReference type="Proteomes" id="UP000256512"/>
    </source>
</evidence>
<keyword evidence="4" id="KW-1185">Reference proteome</keyword>
<organism evidence="3 4">
    <name type="scientific">Chryseobacterium piscium</name>
    <dbReference type="NCBI Taxonomy" id="333702"/>
    <lineage>
        <taxon>Bacteria</taxon>
        <taxon>Pseudomonadati</taxon>
        <taxon>Bacteroidota</taxon>
        <taxon>Flavobacteriia</taxon>
        <taxon>Flavobacteriales</taxon>
        <taxon>Weeksellaceae</taxon>
        <taxon>Chryseobacterium group</taxon>
        <taxon>Chryseobacterium</taxon>
    </lineage>
</organism>
<dbReference type="Proteomes" id="UP000256512">
    <property type="component" value="Unassembled WGS sequence"/>
</dbReference>
<dbReference type="EMBL" id="QNVS01000065">
    <property type="protein sequence ID" value="REC51982.1"/>
    <property type="molecule type" value="Genomic_DNA"/>
</dbReference>
<feature type="signal peptide" evidence="2">
    <location>
        <begin position="1"/>
        <end position="21"/>
    </location>
</feature>
<name>A0A3D9BEY8_9FLAO</name>
<evidence type="ECO:0008006" key="5">
    <source>
        <dbReference type="Google" id="ProtNLM"/>
    </source>
</evidence>
<comment type="caution">
    <text evidence="3">The sequence shown here is derived from an EMBL/GenBank/DDBJ whole genome shotgun (WGS) entry which is preliminary data.</text>
</comment>
<evidence type="ECO:0000313" key="3">
    <source>
        <dbReference type="EMBL" id="REC51982.1"/>
    </source>
</evidence>
<evidence type="ECO:0000256" key="1">
    <source>
        <dbReference type="SAM" id="Phobius"/>
    </source>
</evidence>
<keyword evidence="1" id="KW-0472">Membrane</keyword>
<accession>A0A3D9BEY8</accession>
<feature type="transmembrane region" description="Helical" evidence="1">
    <location>
        <begin position="337"/>
        <end position="357"/>
    </location>
</feature>
<evidence type="ECO:0000256" key="2">
    <source>
        <dbReference type="SAM" id="SignalP"/>
    </source>
</evidence>
<feature type="chain" id="PRO_5017602696" description="Tetratricopeptide repeat protein" evidence="2">
    <location>
        <begin position="22"/>
        <end position="376"/>
    </location>
</feature>
<sequence>MKRHPFILFLMMILINFSCFAQQINDDSLFKRANQEYYNNPNESIQIVKELLKRERNPDKIIKLYLVISSAELTKGNFNASLQYLFKARELALKSNDPKVQTTFFITIALQYEQMELDSKTLESLDEAEQYLAKIPDGTYHKYFEIGRINLVQGMISKKQSNPEIALQRFQTAVKSFEKIKEASKTYYNQSILFFYIGNCYLDLGSEEKAEKAFTKAYNLAIITDSNSLESYALKGLSQIQKIKHHNNRALQYLKDAEERGKKTDDSKLLEEIYKEMADNYLAMGNQNYYQLYNKKLQELQFKREQLELSSVNESINVQNRNALIKTQELESTYKNLIILTLILSCSICCIISFAAYKLMRGNRQNTREIQKILRD</sequence>
<dbReference type="SUPFAM" id="SSF48452">
    <property type="entry name" value="TPR-like"/>
    <property type="match status" value="1"/>
</dbReference>
<proteinExistence type="predicted"/>
<dbReference type="AlphaFoldDB" id="A0A3D9BEY8"/>